<sequence length="109" mass="12261">MFHRFASALFGDDVDELSRCSRPGDGKEEEEEEEEDWILVNYLEGGGGVRPTLRQFMVVEQKPPGNQRRYKKLLEDMYGHGAATDITPEVTVIMSPVNPTSDQEKIASS</sequence>
<evidence type="ECO:0000256" key="1">
    <source>
        <dbReference type="SAM" id="MobiDB-lite"/>
    </source>
</evidence>
<dbReference type="EMBL" id="VEVO01000014">
    <property type="protein sequence ID" value="KAF0032014.1"/>
    <property type="molecule type" value="Genomic_DNA"/>
</dbReference>
<protein>
    <submittedName>
        <fullName evidence="2">Uncharacterized protein</fullName>
    </submittedName>
</protein>
<evidence type="ECO:0000313" key="3">
    <source>
        <dbReference type="Proteomes" id="UP000438429"/>
    </source>
</evidence>
<dbReference type="Proteomes" id="UP000438429">
    <property type="component" value="Unassembled WGS sequence"/>
</dbReference>
<reference evidence="2 3" key="1">
    <citation type="submission" date="2019-06" db="EMBL/GenBank/DDBJ databases">
        <title>Draft genomes of female and male turbot (Scophthalmus maximus).</title>
        <authorList>
            <person name="Xu H."/>
            <person name="Xu X.-W."/>
            <person name="Shao C."/>
            <person name="Chen S."/>
        </authorList>
    </citation>
    <scope>NUCLEOTIDE SEQUENCE [LARGE SCALE GENOMIC DNA]</scope>
    <source>
        <strain evidence="2">Ysfricsl-2016a</strain>
        <tissue evidence="2">Blood</tissue>
    </source>
</reference>
<accession>A0A6A4SLT6</accession>
<dbReference type="AlphaFoldDB" id="A0A6A4SLT6"/>
<comment type="caution">
    <text evidence="2">The sequence shown here is derived from an EMBL/GenBank/DDBJ whole genome shotgun (WGS) entry which is preliminary data.</text>
</comment>
<gene>
    <name evidence="2" type="ORF">F2P81_016569</name>
</gene>
<feature type="compositionally biased region" description="Basic and acidic residues" evidence="1">
    <location>
        <begin position="16"/>
        <end position="26"/>
    </location>
</feature>
<name>A0A6A4SLT6_SCOMX</name>
<evidence type="ECO:0000313" key="2">
    <source>
        <dbReference type="EMBL" id="KAF0032014.1"/>
    </source>
</evidence>
<proteinExistence type="predicted"/>
<feature type="region of interest" description="Disordered" evidence="1">
    <location>
        <begin position="16"/>
        <end position="35"/>
    </location>
</feature>
<organism evidence="2 3">
    <name type="scientific">Scophthalmus maximus</name>
    <name type="common">Turbot</name>
    <name type="synonym">Psetta maxima</name>
    <dbReference type="NCBI Taxonomy" id="52904"/>
    <lineage>
        <taxon>Eukaryota</taxon>
        <taxon>Metazoa</taxon>
        <taxon>Chordata</taxon>
        <taxon>Craniata</taxon>
        <taxon>Vertebrata</taxon>
        <taxon>Euteleostomi</taxon>
        <taxon>Actinopterygii</taxon>
        <taxon>Neopterygii</taxon>
        <taxon>Teleostei</taxon>
        <taxon>Neoteleostei</taxon>
        <taxon>Acanthomorphata</taxon>
        <taxon>Carangaria</taxon>
        <taxon>Pleuronectiformes</taxon>
        <taxon>Pleuronectoidei</taxon>
        <taxon>Scophthalmidae</taxon>
        <taxon>Scophthalmus</taxon>
    </lineage>
</organism>